<keyword evidence="9" id="KW-0511">Multifunctional enzyme</keyword>
<dbReference type="Pfam" id="PF00076">
    <property type="entry name" value="RRM_1"/>
    <property type="match status" value="1"/>
</dbReference>
<feature type="compositionally biased region" description="Basic and acidic residues" evidence="15">
    <location>
        <begin position="557"/>
        <end position="572"/>
    </location>
</feature>
<dbReference type="GO" id="GO:0002098">
    <property type="term" value="P:tRNA wobble uridine modification"/>
    <property type="evidence" value="ECO:0007669"/>
    <property type="project" value="TreeGrafter"/>
</dbReference>
<dbReference type="Proteomes" id="UP001233172">
    <property type="component" value="Unassembled WGS sequence"/>
</dbReference>
<keyword evidence="19" id="KW-1185">Reference proteome</keyword>
<evidence type="ECO:0000256" key="4">
    <source>
        <dbReference type="ARBA" id="ARBA00022603"/>
    </source>
</evidence>
<dbReference type="EMBL" id="JASAOG010000090">
    <property type="protein sequence ID" value="KAK0053006.1"/>
    <property type="molecule type" value="Genomic_DNA"/>
</dbReference>
<evidence type="ECO:0000313" key="18">
    <source>
        <dbReference type="EMBL" id="KAK0053006.1"/>
    </source>
</evidence>
<feature type="region of interest" description="Disordered" evidence="15">
    <location>
        <begin position="339"/>
        <end position="366"/>
    </location>
</feature>
<feature type="compositionally biased region" description="Polar residues" evidence="15">
    <location>
        <begin position="341"/>
        <end position="350"/>
    </location>
</feature>
<dbReference type="PANTHER" id="PTHR13069">
    <property type="entry name" value="ALKYLATED DNA REPAIR PROTEIN ALKB HOMOLOG 8"/>
    <property type="match status" value="1"/>
</dbReference>
<comment type="function">
    <text evidence="11">Catalyzes the methylation of 5-carboxymethyl uridine to 5-methylcarboxymethyl uridine at the wobble position of the anticodon loop in tRNA via its methyltransferase domain. Catalyzes the last step in the formation of 5-methylcarboxymethyl uridine at the wobble position of the anticodon loop in target tRNA. Has a preference for tRNA(Arg) and tRNA(Glu), and does not bind tRNA(Lys). Binds tRNA and catalyzes the iron and alpha-ketoglutarate dependent hydroxylation of 5-methylcarboxymethyl uridine at the wobble position of the anticodon loop in tRNA via its dioxygenase domain, giving rise to 5-(S)-methoxycarbonylhydroxymethyluridine; has a preference for tRNA(Gly). Required for normal survival after DNA damage. May inhibit apoptosis and promote cell survival and angiogenesis.</text>
</comment>
<feature type="region of interest" description="Disordered" evidence="15">
    <location>
        <begin position="1"/>
        <end position="21"/>
    </location>
</feature>
<dbReference type="Gene3D" id="2.60.120.590">
    <property type="entry name" value="Alpha-ketoglutarate-dependent dioxygenase AlkB-like"/>
    <property type="match status" value="1"/>
</dbReference>
<feature type="region of interest" description="Disordered" evidence="15">
    <location>
        <begin position="555"/>
        <end position="583"/>
    </location>
</feature>
<name>A0AAD8BEC6_BIOPF</name>
<evidence type="ECO:0000256" key="2">
    <source>
        <dbReference type="ARBA" id="ARBA00007879"/>
    </source>
</evidence>
<evidence type="ECO:0000256" key="5">
    <source>
        <dbReference type="ARBA" id="ARBA00022679"/>
    </source>
</evidence>
<dbReference type="AlphaFoldDB" id="A0AAD8BEC6"/>
<dbReference type="GO" id="GO:0008757">
    <property type="term" value="F:S-adenosylmethionine-dependent methyltransferase activity"/>
    <property type="evidence" value="ECO:0007669"/>
    <property type="project" value="InterPro"/>
</dbReference>
<dbReference type="PROSITE" id="PS50102">
    <property type="entry name" value="RRM"/>
    <property type="match status" value="1"/>
</dbReference>
<dbReference type="SMART" id="SM00360">
    <property type="entry name" value="RRM"/>
    <property type="match status" value="1"/>
</dbReference>
<proteinExistence type="inferred from homology"/>
<dbReference type="InterPro" id="IPR037151">
    <property type="entry name" value="AlkB-like_sf"/>
</dbReference>
<dbReference type="InterPro" id="IPR051422">
    <property type="entry name" value="AlkB_tRNA_MeTrf/Diox"/>
</dbReference>
<dbReference type="GO" id="GO:0030488">
    <property type="term" value="P:tRNA methylation"/>
    <property type="evidence" value="ECO:0007669"/>
    <property type="project" value="TreeGrafter"/>
</dbReference>
<sequence>MASVLLSQSQHSQSETLKSRNKQNKIVKKINKLKILLTVRENLSLSDEATRILLVKNGGLANNVNQEDLLPLFQQYGEVQEIVMLPRKQYSFVSYSLERDAEQAFKKLNGFLLRQCKDPTQNVVLYLFFVKEAPPSALASSEMPGGLHIIENFVSEEMELSLLQLANLEEQTENLGMMKHRQVKHFGYEFKYDINDVDVNDPLPLGIPDVCHNFLNKALDLGLVRYFPDQLTVNQYKAGQGIPPHVDTVEAFEDGIMSLSLGSQVVMDFRHPDGRHLKVILPRRSLLVMTGDSRYVWSHGITQRKSDIVSNPNGQGLTLLNRGTRTSFTFRKVIRERGKNNAESVVSDSGETLPHSSPHSSPHSDCEALELEEKHVHKVYEDIAEHFSGTRYKAWPKVVDFLMEQPPLSLLADVGCGNGKCLGVAKQLFEIGSDYSSNLANICRSRGFETCVADVICLPFRSNSFDIVLCIAVIHHMATQVDFDTFCDLFVMIVLCIAVIHHMATQARRLKAVTEIVRILRERGKALLYVWAMEQEHNKKQSKYINSKRQGKFSGRKCADKTTDDTSIDRTNAKTNTETKPAGLQSGVTCQDNLSTGRIDIPDSQAAPSDRTCNHLAATETLPVHQNRTQFQEQDMLVPWQLKTKANSVSGTNESANVFHRYYHVFKEGELESLCQQVPQCFINKSYYDQGNWCVVLEKK</sequence>
<dbReference type="GO" id="GO:0106335">
    <property type="term" value="F:tRNA (5-carboxymethyluridine(34)-5-O)-methyltransferase activity"/>
    <property type="evidence" value="ECO:0007669"/>
    <property type="project" value="UniProtKB-EC"/>
</dbReference>
<keyword evidence="6" id="KW-0862">Zinc</keyword>
<dbReference type="PANTHER" id="PTHR13069:SF21">
    <property type="entry name" value="ALKYLATED DNA REPAIR PROTEIN ALKB HOMOLOG 8"/>
    <property type="match status" value="1"/>
</dbReference>
<evidence type="ECO:0000256" key="1">
    <source>
        <dbReference type="ARBA" id="ARBA00001954"/>
    </source>
</evidence>
<dbReference type="SUPFAM" id="SSF53335">
    <property type="entry name" value="S-adenosyl-L-methionine-dependent methyltransferases"/>
    <property type="match status" value="1"/>
</dbReference>
<feature type="domain" description="RRM" evidence="16">
    <location>
        <begin position="51"/>
        <end position="132"/>
    </location>
</feature>
<dbReference type="InterPro" id="IPR035979">
    <property type="entry name" value="RBD_domain_sf"/>
</dbReference>
<dbReference type="Pfam" id="PF08241">
    <property type="entry name" value="Methyltransf_11"/>
    <property type="match status" value="1"/>
</dbReference>
<evidence type="ECO:0000259" key="16">
    <source>
        <dbReference type="PROSITE" id="PS50102"/>
    </source>
</evidence>
<keyword evidence="7 14" id="KW-0694">RNA-binding</keyword>
<dbReference type="InterPro" id="IPR012677">
    <property type="entry name" value="Nucleotide-bd_a/b_plait_sf"/>
</dbReference>
<reference evidence="18" key="1">
    <citation type="journal article" date="2023" name="PLoS Negl. Trop. Dis.">
        <title>A genome sequence for Biomphalaria pfeifferi, the major vector snail for the human-infecting parasite Schistosoma mansoni.</title>
        <authorList>
            <person name="Bu L."/>
            <person name="Lu L."/>
            <person name="Laidemitt M.R."/>
            <person name="Zhang S.M."/>
            <person name="Mutuku M."/>
            <person name="Mkoji G."/>
            <person name="Steinauer M."/>
            <person name="Loker E.S."/>
        </authorList>
    </citation>
    <scope>NUCLEOTIDE SEQUENCE</scope>
    <source>
        <strain evidence="18">KasaAsao</strain>
    </source>
</reference>
<organism evidence="18 19">
    <name type="scientific">Biomphalaria pfeifferi</name>
    <name type="common">Bloodfluke planorb</name>
    <name type="synonym">Freshwater snail</name>
    <dbReference type="NCBI Taxonomy" id="112525"/>
    <lineage>
        <taxon>Eukaryota</taxon>
        <taxon>Metazoa</taxon>
        <taxon>Spiralia</taxon>
        <taxon>Lophotrochozoa</taxon>
        <taxon>Mollusca</taxon>
        <taxon>Gastropoda</taxon>
        <taxon>Heterobranchia</taxon>
        <taxon>Euthyneura</taxon>
        <taxon>Panpulmonata</taxon>
        <taxon>Hygrophila</taxon>
        <taxon>Lymnaeoidea</taxon>
        <taxon>Planorbidae</taxon>
        <taxon>Biomphalaria</taxon>
    </lineage>
</organism>
<evidence type="ECO:0000313" key="19">
    <source>
        <dbReference type="Proteomes" id="UP001233172"/>
    </source>
</evidence>
<comment type="caution">
    <text evidence="18">The sequence shown here is derived from an EMBL/GenBank/DDBJ whole genome shotgun (WGS) entry which is preliminary data.</text>
</comment>
<gene>
    <name evidence="18" type="ORF">Bpfe_017623</name>
</gene>
<reference evidence="18" key="2">
    <citation type="submission" date="2023-04" db="EMBL/GenBank/DDBJ databases">
        <authorList>
            <person name="Bu L."/>
            <person name="Lu L."/>
            <person name="Laidemitt M.R."/>
            <person name="Zhang S.M."/>
            <person name="Mutuku M."/>
            <person name="Mkoji G."/>
            <person name="Steinauer M."/>
            <person name="Loker E.S."/>
        </authorList>
    </citation>
    <scope>NUCLEOTIDE SEQUENCE</scope>
    <source>
        <strain evidence="18">KasaAsao</strain>
        <tissue evidence="18">Whole Snail</tissue>
    </source>
</reference>
<dbReference type="Gene3D" id="3.30.70.330">
    <property type="match status" value="1"/>
</dbReference>
<evidence type="ECO:0000256" key="10">
    <source>
        <dbReference type="ARBA" id="ARBA00034996"/>
    </source>
</evidence>
<keyword evidence="8" id="KW-0408">Iron</keyword>
<dbReference type="InterPro" id="IPR013216">
    <property type="entry name" value="Methyltransf_11"/>
</dbReference>
<comment type="similarity">
    <text evidence="2">Belongs to the alkB family.</text>
</comment>
<evidence type="ECO:0000256" key="14">
    <source>
        <dbReference type="PROSITE-ProRule" id="PRU00176"/>
    </source>
</evidence>
<dbReference type="Pfam" id="PF13532">
    <property type="entry name" value="2OG-FeII_Oxy_2"/>
    <property type="match status" value="1"/>
</dbReference>
<evidence type="ECO:0000259" key="17">
    <source>
        <dbReference type="PROSITE" id="PS51471"/>
    </source>
</evidence>
<dbReference type="InterPro" id="IPR005123">
    <property type="entry name" value="Oxoglu/Fe-dep_dioxygenase_dom"/>
</dbReference>
<dbReference type="GO" id="GO:0005634">
    <property type="term" value="C:nucleus"/>
    <property type="evidence" value="ECO:0007669"/>
    <property type="project" value="TreeGrafter"/>
</dbReference>
<evidence type="ECO:0000256" key="12">
    <source>
        <dbReference type="ARBA" id="ARBA00049786"/>
    </source>
</evidence>
<comment type="cofactor">
    <cofactor evidence="1">
        <name>Fe(2+)</name>
        <dbReference type="ChEBI" id="CHEBI:29033"/>
    </cofactor>
</comment>
<dbReference type="SUPFAM" id="SSF54928">
    <property type="entry name" value="RNA-binding domain, RBD"/>
    <property type="match status" value="1"/>
</dbReference>
<evidence type="ECO:0000256" key="6">
    <source>
        <dbReference type="ARBA" id="ARBA00022833"/>
    </source>
</evidence>
<evidence type="ECO:0000256" key="13">
    <source>
        <dbReference type="ARBA" id="ARBA00049802"/>
    </source>
</evidence>
<dbReference type="SUPFAM" id="SSF51197">
    <property type="entry name" value="Clavaminate synthase-like"/>
    <property type="match status" value="1"/>
</dbReference>
<keyword evidence="4" id="KW-0489">Methyltransferase</keyword>
<comment type="catalytic activity">
    <reaction evidence="10">
        <text>5-(carboxymethyl)uridine(34) in tRNA + S-adenosyl-L-methionine = 5-(2-methoxy-2-oxoethyl)uridine(34) in tRNA + S-adenosyl-L-homocysteine</text>
        <dbReference type="Rhea" id="RHEA:43208"/>
        <dbReference type="Rhea" id="RHEA-COMP:10407"/>
        <dbReference type="Rhea" id="RHEA-COMP:10408"/>
        <dbReference type="ChEBI" id="CHEBI:57856"/>
        <dbReference type="ChEBI" id="CHEBI:59789"/>
        <dbReference type="ChEBI" id="CHEBI:74851"/>
        <dbReference type="ChEBI" id="CHEBI:74882"/>
        <dbReference type="EC" id="2.1.1.229"/>
    </reaction>
</comment>
<dbReference type="EC" id="2.1.1.229" evidence="3"/>
<evidence type="ECO:0000256" key="11">
    <source>
        <dbReference type="ARBA" id="ARBA00045506"/>
    </source>
</evidence>
<evidence type="ECO:0000256" key="3">
    <source>
        <dbReference type="ARBA" id="ARBA00012808"/>
    </source>
</evidence>
<dbReference type="InterPro" id="IPR029063">
    <property type="entry name" value="SAM-dependent_MTases_sf"/>
</dbReference>
<protein>
    <recommendedName>
        <fullName evidence="3">tRNA (carboxymethyluridine(34)-5-O)-methyltransferase</fullName>
        <ecNumber evidence="3">2.1.1.229</ecNumber>
    </recommendedName>
    <alternativeName>
        <fullName evidence="12">Alkylated DNA repair protein alkB homolog 8</fullName>
    </alternativeName>
    <alternativeName>
        <fullName evidence="13">S-adenosyl-L-methionine-dependent tRNA methyltransferase ALKBH8</fullName>
    </alternativeName>
</protein>
<feature type="domain" description="Fe2OG dioxygenase" evidence="17">
    <location>
        <begin position="227"/>
        <end position="334"/>
    </location>
</feature>
<accession>A0AAD8BEC6</accession>
<dbReference type="InterPro" id="IPR027450">
    <property type="entry name" value="AlkB-like"/>
</dbReference>
<dbReference type="InterPro" id="IPR000504">
    <property type="entry name" value="RRM_dom"/>
</dbReference>
<keyword evidence="5" id="KW-0808">Transferase</keyword>
<evidence type="ECO:0000256" key="7">
    <source>
        <dbReference type="ARBA" id="ARBA00022884"/>
    </source>
</evidence>
<dbReference type="GO" id="GO:0005737">
    <property type="term" value="C:cytoplasm"/>
    <property type="evidence" value="ECO:0007669"/>
    <property type="project" value="TreeGrafter"/>
</dbReference>
<dbReference type="Gene3D" id="3.40.50.150">
    <property type="entry name" value="Vaccinia Virus protein VP39"/>
    <property type="match status" value="2"/>
</dbReference>
<evidence type="ECO:0000256" key="9">
    <source>
        <dbReference type="ARBA" id="ARBA00023268"/>
    </source>
</evidence>
<evidence type="ECO:0000256" key="8">
    <source>
        <dbReference type="ARBA" id="ARBA00023004"/>
    </source>
</evidence>
<evidence type="ECO:0000256" key="15">
    <source>
        <dbReference type="SAM" id="MobiDB-lite"/>
    </source>
</evidence>
<dbReference type="GO" id="GO:0000049">
    <property type="term" value="F:tRNA binding"/>
    <property type="evidence" value="ECO:0007669"/>
    <property type="project" value="TreeGrafter"/>
</dbReference>
<dbReference type="PROSITE" id="PS51471">
    <property type="entry name" value="FE2OG_OXY"/>
    <property type="match status" value="1"/>
</dbReference>